<keyword evidence="1" id="KW-0472">Membrane</keyword>
<accession>A0AAW5MLH2</accession>
<protein>
    <submittedName>
        <fullName evidence="2">Uncharacterized protein</fullName>
    </submittedName>
</protein>
<feature type="transmembrane region" description="Helical" evidence="1">
    <location>
        <begin position="50"/>
        <end position="71"/>
    </location>
</feature>
<keyword evidence="1" id="KW-1133">Transmembrane helix</keyword>
<reference evidence="2" key="1">
    <citation type="submission" date="2022-08" db="EMBL/GenBank/DDBJ databases">
        <title>A global survey of hypervirulent Aeromonas hydrophila identified this emerging pathogen in farmed fish in the lower Mekong River basin.</title>
        <authorList>
            <person name="Xu T."/>
            <person name="Rasmussen-Ivey C.R."/>
            <person name="Moen F.S."/>
            <person name="Fernandez Bravo A."/>
            <person name="Lamy B."/>
            <person name="Beaz-Hidalgo R."/>
            <person name="Khan C.D."/>
            <person name="Castro Escarpulli G."/>
            <person name="Yasin I.S.M."/>
            <person name="Figueras M.J."/>
            <person name="Azzam Sayuti M."/>
            <person name="Karim M.M."/>
            <person name="Alam K.M."/>
            <person name="Le T.T.T."/>
            <person name="Thao N.H.P."/>
            <person name="Addo S."/>
            <person name="Duodu S."/>
            <person name="Ali S."/>
            <person name="Mey S."/>
            <person name="Somony T."/>
            <person name="Liles M.R."/>
        </authorList>
    </citation>
    <scope>NUCLEOTIDE SEQUENCE</scope>
    <source>
        <strain evidence="2">0.14</strain>
    </source>
</reference>
<proteinExistence type="predicted"/>
<evidence type="ECO:0000313" key="2">
    <source>
        <dbReference type="EMBL" id="MCR4450371.1"/>
    </source>
</evidence>
<evidence type="ECO:0000256" key="1">
    <source>
        <dbReference type="SAM" id="Phobius"/>
    </source>
</evidence>
<dbReference type="RefSeq" id="WP_257725806.1">
    <property type="nucleotide sequence ID" value="NZ_JANLFC010000063.1"/>
</dbReference>
<keyword evidence="1" id="KW-0812">Transmembrane</keyword>
<dbReference type="EMBL" id="JANLFC010000063">
    <property type="protein sequence ID" value="MCR4450371.1"/>
    <property type="molecule type" value="Genomic_DNA"/>
</dbReference>
<name>A0AAW5MLH2_AERVE</name>
<gene>
    <name evidence="2" type="ORF">NS965_18460</name>
</gene>
<evidence type="ECO:0000313" key="3">
    <source>
        <dbReference type="Proteomes" id="UP001204061"/>
    </source>
</evidence>
<dbReference type="Proteomes" id="UP001204061">
    <property type="component" value="Unassembled WGS sequence"/>
</dbReference>
<dbReference type="AlphaFoldDB" id="A0AAW5MLH2"/>
<comment type="caution">
    <text evidence="2">The sequence shown here is derived from an EMBL/GenBank/DDBJ whole genome shotgun (WGS) entry which is preliminary data.</text>
</comment>
<sequence length="78" mass="8361">MATCVQINESGYLFAVDTPLQECSALVIQTVAEYKQSTIDIPAADIVTAFSWSFGLVVVVGYFPGYAIGIAKKLINKA</sequence>
<organism evidence="2 3">
    <name type="scientific">Aeromonas veronii</name>
    <dbReference type="NCBI Taxonomy" id="654"/>
    <lineage>
        <taxon>Bacteria</taxon>
        <taxon>Pseudomonadati</taxon>
        <taxon>Pseudomonadota</taxon>
        <taxon>Gammaproteobacteria</taxon>
        <taxon>Aeromonadales</taxon>
        <taxon>Aeromonadaceae</taxon>
        <taxon>Aeromonas</taxon>
    </lineage>
</organism>